<evidence type="ECO:0000313" key="3">
    <source>
        <dbReference type="Proteomes" id="UP000192393"/>
    </source>
</evidence>
<reference evidence="2 3" key="1">
    <citation type="submission" date="2017-04" db="EMBL/GenBank/DDBJ databases">
        <authorList>
            <person name="Afonso C.L."/>
            <person name="Miller P.J."/>
            <person name="Scott M.A."/>
            <person name="Spackman E."/>
            <person name="Goraichik I."/>
            <person name="Dimitrov K.M."/>
            <person name="Suarez D.L."/>
            <person name="Swayne D.E."/>
        </authorList>
    </citation>
    <scope>NUCLEOTIDE SEQUENCE [LARGE SCALE GENOMIC DNA]</scope>
    <source>
        <strain evidence="2 3">CGMCC 1.12708</strain>
    </source>
</reference>
<feature type="transmembrane region" description="Helical" evidence="1">
    <location>
        <begin position="67"/>
        <end position="84"/>
    </location>
</feature>
<accession>A0A1W2D7F9</accession>
<proteinExistence type="predicted"/>
<feature type="transmembrane region" description="Helical" evidence="1">
    <location>
        <begin position="26"/>
        <end position="47"/>
    </location>
</feature>
<gene>
    <name evidence="2" type="ORF">SAMN06296427_1252</name>
</gene>
<evidence type="ECO:0000313" key="2">
    <source>
        <dbReference type="EMBL" id="SMC93341.1"/>
    </source>
</evidence>
<protein>
    <submittedName>
        <fullName evidence="2">Uncharacterized protein</fullName>
    </submittedName>
</protein>
<keyword evidence="1" id="KW-1133">Transmembrane helix</keyword>
<dbReference type="Proteomes" id="UP000192393">
    <property type="component" value="Unassembled WGS sequence"/>
</dbReference>
<organism evidence="2 3">
    <name type="scientific">Moheibacter sediminis</name>
    <dbReference type="NCBI Taxonomy" id="1434700"/>
    <lineage>
        <taxon>Bacteria</taxon>
        <taxon>Pseudomonadati</taxon>
        <taxon>Bacteroidota</taxon>
        <taxon>Flavobacteriia</taxon>
        <taxon>Flavobacteriales</taxon>
        <taxon>Weeksellaceae</taxon>
        <taxon>Moheibacter</taxon>
    </lineage>
</organism>
<evidence type="ECO:0000256" key="1">
    <source>
        <dbReference type="SAM" id="Phobius"/>
    </source>
</evidence>
<dbReference type="EMBL" id="FWXS01000025">
    <property type="protein sequence ID" value="SMC93341.1"/>
    <property type="molecule type" value="Genomic_DNA"/>
</dbReference>
<keyword evidence="1" id="KW-0812">Transmembrane</keyword>
<keyword evidence="1" id="KW-0472">Membrane</keyword>
<dbReference type="AlphaFoldDB" id="A0A1W2D7F9"/>
<sequence>MYCALQFNAQYVTINRTKQNDMKNNILRYGLPAFMWLVFSLPALAQFNNPGDPPTEDDPDPAPIDNWMLILVLAGIALGAYLIIKYNRKAIAQ</sequence>
<name>A0A1W2D7F9_9FLAO</name>
<keyword evidence="3" id="KW-1185">Reference proteome</keyword>